<gene>
    <name evidence="1" type="ORF">FD50_GL000066</name>
</gene>
<comment type="caution">
    <text evidence="1">The sequence shown here is derived from an EMBL/GenBank/DDBJ whole genome shotgun (WGS) entry which is preliminary data.</text>
</comment>
<evidence type="ECO:0000313" key="2">
    <source>
        <dbReference type="Proteomes" id="UP000051166"/>
    </source>
</evidence>
<proteinExistence type="predicted"/>
<dbReference type="PATRIC" id="fig|1423801.4.peg.64"/>
<dbReference type="EMBL" id="AZFQ01000023">
    <property type="protein sequence ID" value="KRL99747.1"/>
    <property type="molecule type" value="Genomic_DNA"/>
</dbReference>
<dbReference type="Proteomes" id="UP000051166">
    <property type="component" value="Unassembled WGS sequence"/>
</dbReference>
<keyword evidence="2" id="KW-1185">Reference proteome</keyword>
<name>A0A0R1V816_9LACO</name>
<dbReference type="InterPro" id="IPR009681">
    <property type="entry name" value="Phage_TAC_Siphoviridae"/>
</dbReference>
<sequence>MQLFLAKSEDMESKEPKEQLQDFLVMTEEVEGYVKKTLKLNDKQYEKLEEMEFEETVELANKIASKMLGIDPEAAEKVAKKPKK</sequence>
<accession>A0A0R1V816</accession>
<dbReference type="AlphaFoldDB" id="A0A0R1V816"/>
<dbReference type="STRING" id="1423801.FD50_GL000066"/>
<dbReference type="Pfam" id="PF06896">
    <property type="entry name" value="Phage_TAC_3"/>
    <property type="match status" value="1"/>
</dbReference>
<organism evidence="1 2">
    <name type="scientific">Liquorilactobacillus satsumensis DSM 16230 = JCM 12392</name>
    <dbReference type="NCBI Taxonomy" id="1423801"/>
    <lineage>
        <taxon>Bacteria</taxon>
        <taxon>Bacillati</taxon>
        <taxon>Bacillota</taxon>
        <taxon>Bacilli</taxon>
        <taxon>Lactobacillales</taxon>
        <taxon>Lactobacillaceae</taxon>
        <taxon>Liquorilactobacillus</taxon>
    </lineage>
</organism>
<protein>
    <submittedName>
        <fullName evidence="1">Uncharacterized protein</fullName>
    </submittedName>
</protein>
<reference evidence="1 2" key="1">
    <citation type="journal article" date="2015" name="Genome Announc.">
        <title>Expanding the biotechnology potential of lactobacilli through comparative genomics of 213 strains and associated genera.</title>
        <authorList>
            <person name="Sun Z."/>
            <person name="Harris H.M."/>
            <person name="McCann A."/>
            <person name="Guo C."/>
            <person name="Argimon S."/>
            <person name="Zhang W."/>
            <person name="Yang X."/>
            <person name="Jeffery I.B."/>
            <person name="Cooney J.C."/>
            <person name="Kagawa T.F."/>
            <person name="Liu W."/>
            <person name="Song Y."/>
            <person name="Salvetti E."/>
            <person name="Wrobel A."/>
            <person name="Rasinkangas P."/>
            <person name="Parkhill J."/>
            <person name="Rea M.C."/>
            <person name="O'Sullivan O."/>
            <person name="Ritari J."/>
            <person name="Douillard F.P."/>
            <person name="Paul Ross R."/>
            <person name="Yang R."/>
            <person name="Briner A.E."/>
            <person name="Felis G.E."/>
            <person name="de Vos W.M."/>
            <person name="Barrangou R."/>
            <person name="Klaenhammer T.R."/>
            <person name="Caufield P.W."/>
            <person name="Cui Y."/>
            <person name="Zhang H."/>
            <person name="O'Toole P.W."/>
        </authorList>
    </citation>
    <scope>NUCLEOTIDE SEQUENCE [LARGE SCALE GENOMIC DNA]</scope>
    <source>
        <strain evidence="1 2">DSM 16230</strain>
    </source>
</reference>
<evidence type="ECO:0000313" key="1">
    <source>
        <dbReference type="EMBL" id="KRL99747.1"/>
    </source>
</evidence>